<organism evidence="3 4">
    <name type="scientific">Spongiactinospora rosea</name>
    <dbReference type="NCBI Taxonomy" id="2248750"/>
    <lineage>
        <taxon>Bacteria</taxon>
        <taxon>Bacillati</taxon>
        <taxon>Actinomycetota</taxon>
        <taxon>Actinomycetes</taxon>
        <taxon>Streptosporangiales</taxon>
        <taxon>Streptosporangiaceae</taxon>
        <taxon>Spongiactinospora</taxon>
    </lineage>
</organism>
<dbReference type="Pfam" id="PF09851">
    <property type="entry name" value="SHOCT"/>
    <property type="match status" value="1"/>
</dbReference>
<name>A0A366LVV0_9ACTN</name>
<feature type="transmembrane region" description="Helical" evidence="1">
    <location>
        <begin position="21"/>
        <end position="42"/>
    </location>
</feature>
<comment type="caution">
    <text evidence="3">The sequence shown here is derived from an EMBL/GenBank/DDBJ whole genome shotgun (WGS) entry which is preliminary data.</text>
</comment>
<feature type="domain" description="SHOCT" evidence="2">
    <location>
        <begin position="56"/>
        <end position="78"/>
    </location>
</feature>
<evidence type="ECO:0000259" key="2">
    <source>
        <dbReference type="Pfam" id="PF09851"/>
    </source>
</evidence>
<sequence>MRPAVRTSHAAARGDNGAMRFVLLLFMIAVVVAVVLGVMLVARTRSATPISPPANDPREILKRRYAAGEIDEDEYLRRMSGLSQDW</sequence>
<protein>
    <submittedName>
        <fullName evidence="3">SHOCT domain-containing protein</fullName>
    </submittedName>
</protein>
<keyword evidence="1" id="KW-0812">Transmembrane</keyword>
<dbReference type="AlphaFoldDB" id="A0A366LVV0"/>
<evidence type="ECO:0000313" key="4">
    <source>
        <dbReference type="Proteomes" id="UP000253303"/>
    </source>
</evidence>
<keyword evidence="1" id="KW-1133">Transmembrane helix</keyword>
<dbReference type="Proteomes" id="UP000253303">
    <property type="component" value="Unassembled WGS sequence"/>
</dbReference>
<keyword evidence="1" id="KW-0472">Membrane</keyword>
<reference evidence="3 4" key="1">
    <citation type="submission" date="2018-06" db="EMBL/GenBank/DDBJ databases">
        <title>Sphaerisporangium craniellae sp. nov., isolated from a marine sponge in the South China Sea.</title>
        <authorList>
            <person name="Li L."/>
        </authorList>
    </citation>
    <scope>NUCLEOTIDE SEQUENCE [LARGE SCALE GENOMIC DNA]</scope>
    <source>
        <strain evidence="3 4">LHW63015</strain>
    </source>
</reference>
<accession>A0A366LVV0</accession>
<evidence type="ECO:0000313" key="3">
    <source>
        <dbReference type="EMBL" id="RBQ17489.1"/>
    </source>
</evidence>
<evidence type="ECO:0000256" key="1">
    <source>
        <dbReference type="SAM" id="Phobius"/>
    </source>
</evidence>
<dbReference type="InterPro" id="IPR018649">
    <property type="entry name" value="SHOCT"/>
</dbReference>
<keyword evidence="4" id="KW-1185">Reference proteome</keyword>
<gene>
    <name evidence="3" type="ORF">DP939_24240</name>
</gene>
<proteinExistence type="predicted"/>
<dbReference type="EMBL" id="QMEY01000011">
    <property type="protein sequence ID" value="RBQ17489.1"/>
    <property type="molecule type" value="Genomic_DNA"/>
</dbReference>